<sequence length="159" mass="18910">MANYGNLFKVVFEIRPKVDDTTDTENDEKFFVEYLKIKNRNSSKSKISHKCSYTYYDEKNNVQKIESHMLDGVFIESDLITKGNEYVRAYFITDDEKCDNLINHKVDFAKGDEEYVESIKRGLKQFAEQHMMNIVEETKKQIEKMEIKDEEKKDEHVKE</sequence>
<organism evidence="1">
    <name type="scientific">candidate division CPR1 bacterium ADurb.Bin160</name>
    <dbReference type="NCBI Taxonomy" id="1852826"/>
    <lineage>
        <taxon>Bacteria</taxon>
        <taxon>candidate division CPR1</taxon>
    </lineage>
</organism>
<dbReference type="AlphaFoldDB" id="A0A1V5ZIJ8"/>
<comment type="caution">
    <text evidence="1">The sequence shown here is derived from an EMBL/GenBank/DDBJ whole genome shotgun (WGS) entry which is preliminary data.</text>
</comment>
<gene>
    <name evidence="1" type="ORF">BWY04_01495</name>
</gene>
<dbReference type="EMBL" id="MWDB01000067">
    <property type="protein sequence ID" value="OQB39908.1"/>
    <property type="molecule type" value="Genomic_DNA"/>
</dbReference>
<reference evidence="1" key="1">
    <citation type="submission" date="2017-02" db="EMBL/GenBank/DDBJ databases">
        <title>Delving into the versatile metabolic prowess of the omnipresent phylum Bacteroidetes.</title>
        <authorList>
            <person name="Nobu M.K."/>
            <person name="Mei R."/>
            <person name="Narihiro T."/>
            <person name="Kuroda K."/>
            <person name="Liu W.-T."/>
        </authorList>
    </citation>
    <scope>NUCLEOTIDE SEQUENCE</scope>
    <source>
        <strain evidence="1">ADurb.Bin160</strain>
    </source>
</reference>
<dbReference type="Proteomes" id="UP000485621">
    <property type="component" value="Unassembled WGS sequence"/>
</dbReference>
<protein>
    <submittedName>
        <fullName evidence="1">Uncharacterized protein</fullName>
    </submittedName>
</protein>
<evidence type="ECO:0000313" key="1">
    <source>
        <dbReference type="EMBL" id="OQB39908.1"/>
    </source>
</evidence>
<name>A0A1V5ZIJ8_9BACT</name>
<accession>A0A1V5ZIJ8</accession>
<proteinExistence type="predicted"/>